<keyword evidence="3" id="KW-0804">Transcription</keyword>
<evidence type="ECO:0000256" key="1">
    <source>
        <dbReference type="ARBA" id="ARBA00023015"/>
    </source>
</evidence>
<feature type="domain" description="HTH araC/xylS-type" evidence="4">
    <location>
        <begin position="1"/>
        <end position="93"/>
    </location>
</feature>
<dbReference type="InterPro" id="IPR018060">
    <property type="entry name" value="HTH_AraC"/>
</dbReference>
<gene>
    <name evidence="5" type="ORF">ACFSJH_05275</name>
</gene>
<dbReference type="PROSITE" id="PS01124">
    <property type="entry name" value="HTH_ARAC_FAMILY_2"/>
    <property type="match status" value="1"/>
</dbReference>
<protein>
    <submittedName>
        <fullName evidence="5">Helix-turn-helix transcriptional regulator</fullName>
    </submittedName>
</protein>
<dbReference type="InterPro" id="IPR020449">
    <property type="entry name" value="Tscrpt_reg_AraC-type_HTH"/>
</dbReference>
<evidence type="ECO:0000313" key="5">
    <source>
        <dbReference type="EMBL" id="MFD2115146.1"/>
    </source>
</evidence>
<evidence type="ECO:0000256" key="2">
    <source>
        <dbReference type="ARBA" id="ARBA00023125"/>
    </source>
</evidence>
<dbReference type="Proteomes" id="UP001597362">
    <property type="component" value="Unassembled WGS sequence"/>
</dbReference>
<evidence type="ECO:0000256" key="3">
    <source>
        <dbReference type="ARBA" id="ARBA00023163"/>
    </source>
</evidence>
<dbReference type="Gene3D" id="1.10.10.60">
    <property type="entry name" value="Homeodomain-like"/>
    <property type="match status" value="2"/>
</dbReference>
<comment type="caution">
    <text evidence="5">The sequence shown here is derived from an EMBL/GenBank/DDBJ whole genome shotgun (WGS) entry which is preliminary data.</text>
</comment>
<name>A0ABW4YHG0_9BACL</name>
<sequence>MAEKLALPFDSKRMEHELNYHFDYLARCLKEYCGMSPIQYRHHLQIDRAKRLLAHSKLPLAKVAEQCGFFDMNYFARLLKRHTTFTPSEYRNKHQLFYME</sequence>
<accession>A0ABW4YHG0</accession>
<evidence type="ECO:0000259" key="4">
    <source>
        <dbReference type="PROSITE" id="PS01124"/>
    </source>
</evidence>
<keyword evidence="2" id="KW-0238">DNA-binding</keyword>
<dbReference type="InterPro" id="IPR009057">
    <property type="entry name" value="Homeodomain-like_sf"/>
</dbReference>
<dbReference type="PRINTS" id="PR00032">
    <property type="entry name" value="HTHARAC"/>
</dbReference>
<dbReference type="Pfam" id="PF12833">
    <property type="entry name" value="HTH_18"/>
    <property type="match status" value="1"/>
</dbReference>
<dbReference type="SUPFAM" id="SSF46689">
    <property type="entry name" value="Homeodomain-like"/>
    <property type="match status" value="1"/>
</dbReference>
<proteinExistence type="predicted"/>
<dbReference type="PANTHER" id="PTHR43280">
    <property type="entry name" value="ARAC-FAMILY TRANSCRIPTIONAL REGULATOR"/>
    <property type="match status" value="1"/>
</dbReference>
<dbReference type="SMART" id="SM00342">
    <property type="entry name" value="HTH_ARAC"/>
    <property type="match status" value="1"/>
</dbReference>
<evidence type="ECO:0000313" key="6">
    <source>
        <dbReference type="Proteomes" id="UP001597362"/>
    </source>
</evidence>
<reference evidence="6" key="1">
    <citation type="journal article" date="2019" name="Int. J. Syst. Evol. Microbiol.">
        <title>The Global Catalogue of Microorganisms (GCM) 10K type strain sequencing project: providing services to taxonomists for standard genome sequencing and annotation.</title>
        <authorList>
            <consortium name="The Broad Institute Genomics Platform"/>
            <consortium name="The Broad Institute Genome Sequencing Center for Infectious Disease"/>
            <person name="Wu L."/>
            <person name="Ma J."/>
        </authorList>
    </citation>
    <scope>NUCLEOTIDE SEQUENCE [LARGE SCALE GENOMIC DNA]</scope>
    <source>
        <strain evidence="6">GH52</strain>
    </source>
</reference>
<dbReference type="RefSeq" id="WP_377770171.1">
    <property type="nucleotide sequence ID" value="NZ_JBHUHO010000013.1"/>
</dbReference>
<dbReference type="EMBL" id="JBHUHO010000013">
    <property type="protein sequence ID" value="MFD2115146.1"/>
    <property type="molecule type" value="Genomic_DNA"/>
</dbReference>
<organism evidence="5 6">
    <name type="scientific">Paenibacillus yanchengensis</name>
    <dbReference type="NCBI Taxonomy" id="2035833"/>
    <lineage>
        <taxon>Bacteria</taxon>
        <taxon>Bacillati</taxon>
        <taxon>Bacillota</taxon>
        <taxon>Bacilli</taxon>
        <taxon>Bacillales</taxon>
        <taxon>Paenibacillaceae</taxon>
        <taxon>Paenibacillus</taxon>
    </lineage>
</organism>
<dbReference type="PANTHER" id="PTHR43280:SF2">
    <property type="entry name" value="HTH-TYPE TRANSCRIPTIONAL REGULATOR EXSA"/>
    <property type="match status" value="1"/>
</dbReference>
<keyword evidence="1" id="KW-0805">Transcription regulation</keyword>
<keyword evidence="6" id="KW-1185">Reference proteome</keyword>